<dbReference type="Proteomes" id="UP000184480">
    <property type="component" value="Unassembled WGS sequence"/>
</dbReference>
<dbReference type="RefSeq" id="WP_062183570.1">
    <property type="nucleotide sequence ID" value="NZ_BBXL01000022.1"/>
</dbReference>
<organism evidence="1 2">
    <name type="scientific">Dysgonomonas macrotermitis</name>
    <dbReference type="NCBI Taxonomy" id="1346286"/>
    <lineage>
        <taxon>Bacteria</taxon>
        <taxon>Pseudomonadati</taxon>
        <taxon>Bacteroidota</taxon>
        <taxon>Bacteroidia</taxon>
        <taxon>Bacteroidales</taxon>
        <taxon>Dysgonomonadaceae</taxon>
        <taxon>Dysgonomonas</taxon>
    </lineage>
</organism>
<accession>A0A1M5ET65</accession>
<dbReference type="PROSITE" id="PS51257">
    <property type="entry name" value="PROKAR_LIPOPROTEIN"/>
    <property type="match status" value="1"/>
</dbReference>
<evidence type="ECO:0000313" key="2">
    <source>
        <dbReference type="Proteomes" id="UP000184480"/>
    </source>
</evidence>
<dbReference type="OrthoDB" id="1414972at2"/>
<protein>
    <submittedName>
        <fullName evidence="1">Uncharacterized protein</fullName>
    </submittedName>
</protein>
<proteinExistence type="predicted"/>
<sequence length="303" mass="34897">MKNVYFAFLFFTGLLFSSCDNKLKSTQDFWIDNPLAHEIVVAVDETEYKIPPLAGVSVTLESGVHNLKYDGQSVDFLSKRCNQAVVLNPTLSNYFLGYNAFFDEKDLEKGDEQLEKITEAYLFDYEFEPGDVVKAPFKLTNDLFIERYDYYWNFDVITPFPSVVSVREDAASALSVLVQSKLFREKDYLEFANGILPEGYVFPKNTTKLSDLQPFVLVPEEIYPECQDARYIGDEINAKFDSLKIVTGDEFNAVLFRLERMSYDDRIINRTLESECEEEFGKKLLEIDRRIRSVGSKSAFVIN</sequence>
<name>A0A1M5ET65_9BACT</name>
<dbReference type="AlphaFoldDB" id="A0A1M5ET65"/>
<gene>
    <name evidence="1" type="ORF">SAMN05444362_110140</name>
</gene>
<dbReference type="EMBL" id="FQUC01000010">
    <property type="protein sequence ID" value="SHF82483.1"/>
    <property type="molecule type" value="Genomic_DNA"/>
</dbReference>
<keyword evidence="2" id="KW-1185">Reference proteome</keyword>
<evidence type="ECO:0000313" key="1">
    <source>
        <dbReference type="EMBL" id="SHF82483.1"/>
    </source>
</evidence>
<reference evidence="2" key="1">
    <citation type="submission" date="2016-11" db="EMBL/GenBank/DDBJ databases">
        <authorList>
            <person name="Varghese N."/>
            <person name="Submissions S."/>
        </authorList>
    </citation>
    <scope>NUCLEOTIDE SEQUENCE [LARGE SCALE GENOMIC DNA]</scope>
    <source>
        <strain evidence="2">DSM 27370</strain>
    </source>
</reference>